<dbReference type="AlphaFoldDB" id="A0A2P2PLH1"/>
<protein>
    <submittedName>
        <fullName evidence="2">Uncharacterized protein</fullName>
    </submittedName>
</protein>
<name>A0A2P2PLH1_RHIMU</name>
<evidence type="ECO:0000313" key="2">
    <source>
        <dbReference type="EMBL" id="MBX55573.1"/>
    </source>
</evidence>
<sequence>MILLLCLRFFVKILTGCSTIALVISKWKYLLFCLRVLWLLLNISIACIFFRDKIATCLFSFRTNICGIN</sequence>
<dbReference type="EMBL" id="GGEC01075089">
    <property type="protein sequence ID" value="MBX55573.1"/>
    <property type="molecule type" value="Transcribed_RNA"/>
</dbReference>
<keyword evidence="1" id="KW-0472">Membrane</keyword>
<keyword evidence="1" id="KW-1133">Transmembrane helix</keyword>
<proteinExistence type="predicted"/>
<feature type="transmembrane region" description="Helical" evidence="1">
    <location>
        <begin position="29"/>
        <end position="50"/>
    </location>
</feature>
<evidence type="ECO:0000256" key="1">
    <source>
        <dbReference type="SAM" id="Phobius"/>
    </source>
</evidence>
<organism evidence="2">
    <name type="scientific">Rhizophora mucronata</name>
    <name type="common">Asiatic mangrove</name>
    <dbReference type="NCBI Taxonomy" id="61149"/>
    <lineage>
        <taxon>Eukaryota</taxon>
        <taxon>Viridiplantae</taxon>
        <taxon>Streptophyta</taxon>
        <taxon>Embryophyta</taxon>
        <taxon>Tracheophyta</taxon>
        <taxon>Spermatophyta</taxon>
        <taxon>Magnoliopsida</taxon>
        <taxon>eudicotyledons</taxon>
        <taxon>Gunneridae</taxon>
        <taxon>Pentapetalae</taxon>
        <taxon>rosids</taxon>
        <taxon>fabids</taxon>
        <taxon>Malpighiales</taxon>
        <taxon>Rhizophoraceae</taxon>
        <taxon>Rhizophora</taxon>
    </lineage>
</organism>
<keyword evidence="1" id="KW-0812">Transmembrane</keyword>
<reference evidence="2" key="1">
    <citation type="submission" date="2018-02" db="EMBL/GenBank/DDBJ databases">
        <title>Rhizophora mucronata_Transcriptome.</title>
        <authorList>
            <person name="Meera S.P."/>
            <person name="Sreeshan A."/>
            <person name="Augustine A."/>
        </authorList>
    </citation>
    <scope>NUCLEOTIDE SEQUENCE</scope>
    <source>
        <tissue evidence="2">Leaf</tissue>
    </source>
</reference>
<accession>A0A2P2PLH1</accession>